<evidence type="ECO:0000313" key="3">
    <source>
        <dbReference type="Proteomes" id="UP001523216"/>
    </source>
</evidence>
<evidence type="ECO:0000313" key="2">
    <source>
        <dbReference type="EMBL" id="MCM4079195.1"/>
    </source>
</evidence>
<dbReference type="InterPro" id="IPR000182">
    <property type="entry name" value="GNAT_dom"/>
</dbReference>
<sequence>MSDLDGYATSLFNGRHVRLRALRDDDLSQLARWWNEPETMVLQQNRLVPGPVGGLEEMFRTWSANKDENGVGFSIEAHEGELVGHLTLWGLKPRTRIATLAVIIGSPHTGRGYGTDAVRLAVRYAFEELAANKVELQVWAFNDRAVHVYEKAGFTQEGRRRAAAYHRSAFHDEILMGILREEYERAAR</sequence>
<dbReference type="SUPFAM" id="SSF55729">
    <property type="entry name" value="Acyl-CoA N-acyltransferases (Nat)"/>
    <property type="match status" value="1"/>
</dbReference>
<dbReference type="Pfam" id="PF13302">
    <property type="entry name" value="Acetyltransf_3"/>
    <property type="match status" value="1"/>
</dbReference>
<dbReference type="PANTHER" id="PTHR43415">
    <property type="entry name" value="SPERMIDINE N(1)-ACETYLTRANSFERASE"/>
    <property type="match status" value="1"/>
</dbReference>
<dbReference type="PROSITE" id="PS51186">
    <property type="entry name" value="GNAT"/>
    <property type="match status" value="1"/>
</dbReference>
<comment type="caution">
    <text evidence="2">The sequence shown here is derived from an EMBL/GenBank/DDBJ whole genome shotgun (WGS) entry which is preliminary data.</text>
</comment>
<name>A0ABT0XZH2_9ACTN</name>
<protein>
    <submittedName>
        <fullName evidence="2">GNAT family N-acetyltransferase</fullName>
    </submittedName>
</protein>
<evidence type="ECO:0000259" key="1">
    <source>
        <dbReference type="PROSITE" id="PS51186"/>
    </source>
</evidence>
<feature type="domain" description="N-acetyltransferase" evidence="1">
    <location>
        <begin position="17"/>
        <end position="181"/>
    </location>
</feature>
<keyword evidence="3" id="KW-1185">Reference proteome</keyword>
<proteinExistence type="predicted"/>
<dbReference type="Gene3D" id="3.40.630.30">
    <property type="match status" value="1"/>
</dbReference>
<gene>
    <name evidence="2" type="ORF">LXN57_16595</name>
</gene>
<organism evidence="2 3">
    <name type="scientific">Paractinoplanes hotanensis</name>
    <dbReference type="NCBI Taxonomy" id="2906497"/>
    <lineage>
        <taxon>Bacteria</taxon>
        <taxon>Bacillati</taxon>
        <taxon>Actinomycetota</taxon>
        <taxon>Actinomycetes</taxon>
        <taxon>Micromonosporales</taxon>
        <taxon>Micromonosporaceae</taxon>
        <taxon>Paractinoplanes</taxon>
    </lineage>
</organism>
<accession>A0ABT0XZH2</accession>
<dbReference type="Proteomes" id="UP001523216">
    <property type="component" value="Unassembled WGS sequence"/>
</dbReference>
<dbReference type="RefSeq" id="WP_251799063.1">
    <property type="nucleotide sequence ID" value="NZ_JAMQOL010000020.1"/>
</dbReference>
<reference evidence="2 3" key="1">
    <citation type="submission" date="2022-06" db="EMBL/GenBank/DDBJ databases">
        <title>Actinoplanes abujensis sp. nov., isolated from Nigerian arid soil.</title>
        <authorList>
            <person name="Ding P."/>
        </authorList>
    </citation>
    <scope>NUCLEOTIDE SEQUENCE [LARGE SCALE GENOMIC DNA]</scope>
    <source>
        <strain evidence="3">TRM88002</strain>
    </source>
</reference>
<dbReference type="PANTHER" id="PTHR43415:SF3">
    <property type="entry name" value="GNAT-FAMILY ACETYLTRANSFERASE"/>
    <property type="match status" value="1"/>
</dbReference>
<dbReference type="EMBL" id="JAMQOL010000020">
    <property type="protein sequence ID" value="MCM4079195.1"/>
    <property type="molecule type" value="Genomic_DNA"/>
</dbReference>
<dbReference type="InterPro" id="IPR016181">
    <property type="entry name" value="Acyl_CoA_acyltransferase"/>
</dbReference>